<dbReference type="GO" id="GO:0000977">
    <property type="term" value="F:RNA polymerase II transcription regulatory region sequence-specific DNA binding"/>
    <property type="evidence" value="ECO:0007669"/>
    <property type="project" value="TreeGrafter"/>
</dbReference>
<evidence type="ECO:0008006" key="12">
    <source>
        <dbReference type="Google" id="ProtNLM"/>
    </source>
</evidence>
<feature type="domain" description="Transcription factor DP C-terminal" evidence="8">
    <location>
        <begin position="169"/>
        <end position="310"/>
    </location>
</feature>
<proteinExistence type="inferred from homology"/>
<evidence type="ECO:0000259" key="8">
    <source>
        <dbReference type="SMART" id="SM01138"/>
    </source>
</evidence>
<comment type="subcellular location">
    <subcellularLocation>
        <location evidence="1 7">Nucleus</location>
    </subcellularLocation>
</comment>
<dbReference type="InterPro" id="IPR015648">
    <property type="entry name" value="Transcrpt_fac_DP"/>
</dbReference>
<dbReference type="PANTHER" id="PTHR12548:SF9">
    <property type="entry name" value="TRANSCRIPTION FACTOR DP"/>
    <property type="match status" value="1"/>
</dbReference>
<dbReference type="Pfam" id="PF02319">
    <property type="entry name" value="WHD_E2F_TDP"/>
    <property type="match status" value="1"/>
</dbReference>
<dbReference type="CDD" id="cd14458">
    <property type="entry name" value="DP_DD"/>
    <property type="match status" value="1"/>
</dbReference>
<feature type="domain" description="E2F/DP family winged-helix DNA-binding" evidence="9">
    <location>
        <begin position="79"/>
        <end position="161"/>
    </location>
</feature>
<evidence type="ECO:0000256" key="6">
    <source>
        <dbReference type="ARBA" id="ARBA00023242"/>
    </source>
</evidence>
<keyword evidence="3 7" id="KW-0805">Transcription regulation</keyword>
<dbReference type="EMBL" id="JAUCMV010000004">
    <property type="protein sequence ID" value="KAK0407539.1"/>
    <property type="molecule type" value="Genomic_DNA"/>
</dbReference>
<dbReference type="GO" id="GO:0005634">
    <property type="term" value="C:nucleus"/>
    <property type="evidence" value="ECO:0007669"/>
    <property type="project" value="UniProtKB-SubCell"/>
</dbReference>
<evidence type="ECO:0000256" key="2">
    <source>
        <dbReference type="ARBA" id="ARBA00010940"/>
    </source>
</evidence>
<dbReference type="InterPro" id="IPR036390">
    <property type="entry name" value="WH_DNA-bd_sf"/>
</dbReference>
<dbReference type="Pfam" id="PF08781">
    <property type="entry name" value="DP"/>
    <property type="match status" value="1"/>
</dbReference>
<dbReference type="InterPro" id="IPR037241">
    <property type="entry name" value="E2F-DP_heterodim"/>
</dbReference>
<organism evidence="10 11">
    <name type="scientific">Steinernema hermaphroditum</name>
    <dbReference type="NCBI Taxonomy" id="289476"/>
    <lineage>
        <taxon>Eukaryota</taxon>
        <taxon>Metazoa</taxon>
        <taxon>Ecdysozoa</taxon>
        <taxon>Nematoda</taxon>
        <taxon>Chromadorea</taxon>
        <taxon>Rhabditida</taxon>
        <taxon>Tylenchina</taxon>
        <taxon>Panagrolaimomorpha</taxon>
        <taxon>Strongyloidoidea</taxon>
        <taxon>Steinernematidae</taxon>
        <taxon>Steinernema</taxon>
    </lineage>
</organism>
<evidence type="ECO:0000256" key="1">
    <source>
        <dbReference type="ARBA" id="ARBA00004123"/>
    </source>
</evidence>
<dbReference type="GO" id="GO:0051726">
    <property type="term" value="P:regulation of cell cycle"/>
    <property type="evidence" value="ECO:0007669"/>
    <property type="project" value="InterPro"/>
</dbReference>
<dbReference type="SMART" id="SM01138">
    <property type="entry name" value="DP"/>
    <property type="match status" value="1"/>
</dbReference>
<dbReference type="InterPro" id="IPR038168">
    <property type="entry name" value="TF_DP_C_sf"/>
</dbReference>
<dbReference type="Gene3D" id="1.10.10.10">
    <property type="entry name" value="Winged helix-like DNA-binding domain superfamily/Winged helix DNA-binding domain"/>
    <property type="match status" value="1"/>
</dbReference>
<dbReference type="GO" id="GO:0000981">
    <property type="term" value="F:DNA-binding transcription factor activity, RNA polymerase II-specific"/>
    <property type="evidence" value="ECO:0007669"/>
    <property type="project" value="TreeGrafter"/>
</dbReference>
<keyword evidence="4 7" id="KW-0238">DNA-binding</keyword>
<sequence length="338" mass="38549">MDQQLSAKRIVQLNVLRGQMAHTEKPKAVVVNANSRLVPASAMGPSRTRLIAKRVLGEEVKVFQNAGSIRTDTSVNGDAKLKGLKYFSKVVLKLLEEKKEATYSEISQELVKIHFDGMPDLKNGEDLRTARNIERRAYDALNVLIAADLISRDNKTLRFIGNPSVNSEKEVRKLSENLIKRREEVNRKKEELRNLVCQMVSYKTLVERNRALEHVYGRPRSGSIIHSPTIFITTNKYTNVDVAVAEDKSEYLFQFDGPFELHDDVDLMKRIGLARGMENEHVSLENIEKIKSYVPEALRPFINEIVNTNQWPGEAFQAKRQELRRFLPIKSNKQAPAP</sequence>
<dbReference type="Gene3D" id="1.20.140.80">
    <property type="entry name" value="Transcription factor DP"/>
    <property type="match status" value="1"/>
</dbReference>
<evidence type="ECO:0000256" key="7">
    <source>
        <dbReference type="RuleBase" id="RU003796"/>
    </source>
</evidence>
<evidence type="ECO:0000256" key="3">
    <source>
        <dbReference type="ARBA" id="ARBA00023015"/>
    </source>
</evidence>
<comment type="similarity">
    <text evidence="2 7">Belongs to the E2F/DP family.</text>
</comment>
<dbReference type="SUPFAM" id="SSF144074">
    <property type="entry name" value="E2F-DP heterodimerization region"/>
    <property type="match status" value="1"/>
</dbReference>
<keyword evidence="5 7" id="KW-0804">Transcription</keyword>
<accession>A0AA39LSD4</accession>
<evidence type="ECO:0000256" key="5">
    <source>
        <dbReference type="ARBA" id="ARBA00023163"/>
    </source>
</evidence>
<evidence type="ECO:0000256" key="4">
    <source>
        <dbReference type="ARBA" id="ARBA00023125"/>
    </source>
</evidence>
<dbReference type="AlphaFoldDB" id="A0AA39LSD4"/>
<reference evidence="10" key="1">
    <citation type="submission" date="2023-06" db="EMBL/GenBank/DDBJ databases">
        <title>Genomic analysis of the entomopathogenic nematode Steinernema hermaphroditum.</title>
        <authorList>
            <person name="Schwarz E.M."/>
            <person name="Heppert J.K."/>
            <person name="Baniya A."/>
            <person name="Schwartz H.T."/>
            <person name="Tan C.-H."/>
            <person name="Antoshechkin I."/>
            <person name="Sternberg P.W."/>
            <person name="Goodrich-Blair H."/>
            <person name="Dillman A.R."/>
        </authorList>
    </citation>
    <scope>NUCLEOTIDE SEQUENCE</scope>
    <source>
        <strain evidence="10">PS9179</strain>
        <tissue evidence="10">Whole animal</tissue>
    </source>
</reference>
<keyword evidence="11" id="KW-1185">Reference proteome</keyword>
<dbReference type="InterPro" id="IPR003316">
    <property type="entry name" value="E2F_WHTH_DNA-bd_dom"/>
</dbReference>
<evidence type="ECO:0000313" key="11">
    <source>
        <dbReference type="Proteomes" id="UP001175271"/>
    </source>
</evidence>
<evidence type="ECO:0000259" key="9">
    <source>
        <dbReference type="SMART" id="SM01372"/>
    </source>
</evidence>
<dbReference type="SUPFAM" id="SSF46785">
    <property type="entry name" value="Winged helix' DNA-binding domain"/>
    <property type="match status" value="1"/>
</dbReference>
<dbReference type="SMART" id="SM01372">
    <property type="entry name" value="E2F_TDP"/>
    <property type="match status" value="1"/>
</dbReference>
<keyword evidence="6 7" id="KW-0539">Nucleus</keyword>
<protein>
    <recommendedName>
        <fullName evidence="12">E2F/DP family winged-helix DNA-binding domain-containing protein</fullName>
    </recommendedName>
</protein>
<name>A0AA39LSD4_9BILA</name>
<dbReference type="InterPro" id="IPR036388">
    <property type="entry name" value="WH-like_DNA-bd_sf"/>
</dbReference>
<dbReference type="InterPro" id="IPR014889">
    <property type="entry name" value="Transc_factor_DP_C"/>
</dbReference>
<comment type="caution">
    <text evidence="10">The sequence shown here is derived from an EMBL/GenBank/DDBJ whole genome shotgun (WGS) entry which is preliminary data.</text>
</comment>
<gene>
    <name evidence="10" type="ORF">QR680_019252</name>
</gene>
<evidence type="ECO:0000313" key="10">
    <source>
        <dbReference type="EMBL" id="KAK0407539.1"/>
    </source>
</evidence>
<dbReference type="GO" id="GO:0005667">
    <property type="term" value="C:transcription regulator complex"/>
    <property type="evidence" value="ECO:0007669"/>
    <property type="project" value="InterPro"/>
</dbReference>
<dbReference type="Proteomes" id="UP001175271">
    <property type="component" value="Unassembled WGS sequence"/>
</dbReference>
<dbReference type="PANTHER" id="PTHR12548">
    <property type="entry name" value="TRANSCRIPTION FACTOR DP"/>
    <property type="match status" value="1"/>
</dbReference>